<dbReference type="Pfam" id="PF14604">
    <property type="entry name" value="SH3_9"/>
    <property type="match status" value="2"/>
</dbReference>
<dbReference type="VEuPathDB" id="FungiDB:AMAG_04389"/>
<dbReference type="Pfam" id="PF00130">
    <property type="entry name" value="C1_1"/>
    <property type="match status" value="1"/>
</dbReference>
<dbReference type="InterPro" id="IPR001060">
    <property type="entry name" value="FCH_dom"/>
</dbReference>
<dbReference type="CDD" id="cd00174">
    <property type="entry name" value="SH3"/>
    <property type="match status" value="2"/>
</dbReference>
<name>A0A0L0S8C5_ALLM3</name>
<evidence type="ECO:0000259" key="8">
    <source>
        <dbReference type="PROSITE" id="PS50081"/>
    </source>
</evidence>
<dbReference type="Proteomes" id="UP000054350">
    <property type="component" value="Unassembled WGS sequence"/>
</dbReference>
<dbReference type="InterPro" id="IPR036028">
    <property type="entry name" value="SH3-like_dom_sf"/>
</dbReference>
<evidence type="ECO:0000256" key="4">
    <source>
        <dbReference type="PROSITE-ProRule" id="PRU00192"/>
    </source>
</evidence>
<feature type="region of interest" description="Disordered" evidence="6">
    <location>
        <begin position="488"/>
        <end position="507"/>
    </location>
</feature>
<evidence type="ECO:0000313" key="10">
    <source>
        <dbReference type="EMBL" id="KNE58848.1"/>
    </source>
</evidence>
<dbReference type="PROSITE" id="PS51741">
    <property type="entry name" value="F_BAR"/>
    <property type="match status" value="1"/>
</dbReference>
<sequence length="798" mass="85651">MTFGTALPDAVPLVGAHIAAGVAFMQEVRELVKEQAVIEREHAKCLDNLARRASTRLEKKLRDLSIGATAASRVTESAISSTMSMWSAYLQTIEATAKDRSDLADQLVAQVSDQLKTVCTRTEDSRRKHISFASKLISEQERSLQEKDKAKIKYLQACEDVEAAKLKYERADEKSQEKLKKIWHQQILEMNNAKNGYILSLAVANAHRRSHQNADIPWVLDEMEVLESIRLKAFKDVMATHAKLEAAANEKIAAQFTDLGAKVAAIDVQADLDLFVKANKSDWHEIADLHFEPTTLWRDTSDLVEDDYCRVVLSNQRVKLLKTRTEQTDSLNQLDKKVAGLVKLTNVYTDDPRLGDPTEPREEMWEAKRQAIMTQGSIKRSEAVIEAISAVIGEQSHERPHAFKATGFTLPTTCGYCQNSIWGLSKQGFSCKDCGFACHAKCEMKVPANCPGSKAGTPSGPSEPVSPTTVTTPFATVPSINRPESVISTADTLSSPSSPVRKEPSFTLPAIAQSPSLDMSIDARTVVLPASVQPEGESVLAKSMASGRSTPTAPADAGIKRSPSGSGSKFLNKASAFLRGGGSSSRAAGDDASSSSLGSISISAPVPIPSAPVAITSTPVASPSAPTAAVGGENYTTASAPAAPSEVDDVPAPASAPVLTETVDAAAMAPRKTEACAVALYEYQATDGSELDLRKGQVVHLVPDDGGEPSDGWIKVRHGSRQGFVPHNYVQVFGAVGPDTAFAQALFAYQAQNDEEVSVQEGDLMEVLKKDVDGWMEVSVNGRIGQIPTSYATVLAMD</sequence>
<keyword evidence="2" id="KW-0479">Metal-binding</keyword>
<evidence type="ECO:0000259" key="7">
    <source>
        <dbReference type="PROSITE" id="PS50002"/>
    </source>
</evidence>
<evidence type="ECO:0000256" key="6">
    <source>
        <dbReference type="SAM" id="MobiDB-lite"/>
    </source>
</evidence>
<reference evidence="10 11" key="1">
    <citation type="submission" date="2009-11" db="EMBL/GenBank/DDBJ databases">
        <title>Annotation of Allomyces macrogynus ATCC 38327.</title>
        <authorList>
            <consortium name="The Broad Institute Genome Sequencing Platform"/>
            <person name="Russ C."/>
            <person name="Cuomo C."/>
            <person name="Burger G."/>
            <person name="Gray M.W."/>
            <person name="Holland P.W.H."/>
            <person name="King N."/>
            <person name="Lang F.B.F."/>
            <person name="Roger A.J."/>
            <person name="Ruiz-Trillo I."/>
            <person name="Young S.K."/>
            <person name="Zeng Q."/>
            <person name="Gargeya S."/>
            <person name="Fitzgerald M."/>
            <person name="Haas B."/>
            <person name="Abouelleil A."/>
            <person name="Alvarado L."/>
            <person name="Arachchi H.M."/>
            <person name="Berlin A."/>
            <person name="Chapman S.B."/>
            <person name="Gearin G."/>
            <person name="Goldberg J."/>
            <person name="Griggs A."/>
            <person name="Gujja S."/>
            <person name="Hansen M."/>
            <person name="Heiman D."/>
            <person name="Howarth C."/>
            <person name="Larimer J."/>
            <person name="Lui A."/>
            <person name="MacDonald P.J.P."/>
            <person name="McCowen C."/>
            <person name="Montmayeur A."/>
            <person name="Murphy C."/>
            <person name="Neiman D."/>
            <person name="Pearson M."/>
            <person name="Priest M."/>
            <person name="Roberts A."/>
            <person name="Saif S."/>
            <person name="Shea T."/>
            <person name="Sisk P."/>
            <person name="Stolte C."/>
            <person name="Sykes S."/>
            <person name="Wortman J."/>
            <person name="Nusbaum C."/>
            <person name="Birren B."/>
        </authorList>
    </citation>
    <scope>NUCLEOTIDE SEQUENCE [LARGE SCALE GENOMIC DNA]</scope>
    <source>
        <strain evidence="10 11">ATCC 38327</strain>
    </source>
</reference>
<dbReference type="SUPFAM" id="SSF50044">
    <property type="entry name" value="SH3-domain"/>
    <property type="match status" value="2"/>
</dbReference>
<dbReference type="GO" id="GO:0030833">
    <property type="term" value="P:regulation of actin filament polymerization"/>
    <property type="evidence" value="ECO:0007669"/>
    <property type="project" value="TreeGrafter"/>
</dbReference>
<dbReference type="InterPro" id="IPR027267">
    <property type="entry name" value="AH/BAR_dom_sf"/>
</dbReference>
<evidence type="ECO:0000256" key="2">
    <source>
        <dbReference type="ARBA" id="ARBA00022723"/>
    </source>
</evidence>
<dbReference type="PRINTS" id="PR00008">
    <property type="entry name" value="DAGPEDOMAIN"/>
</dbReference>
<dbReference type="Gene3D" id="2.30.30.40">
    <property type="entry name" value="SH3 Domains"/>
    <property type="match status" value="2"/>
</dbReference>
<dbReference type="GO" id="GO:0046872">
    <property type="term" value="F:metal ion binding"/>
    <property type="evidence" value="ECO:0007669"/>
    <property type="project" value="UniProtKB-KW"/>
</dbReference>
<dbReference type="SUPFAM" id="SSF103657">
    <property type="entry name" value="BAR/IMD domain-like"/>
    <property type="match status" value="1"/>
</dbReference>
<feature type="domain" description="SH3" evidence="7">
    <location>
        <begin position="672"/>
        <end position="735"/>
    </location>
</feature>
<feature type="region of interest" description="Disordered" evidence="6">
    <location>
        <begin position="619"/>
        <end position="651"/>
    </location>
</feature>
<dbReference type="PROSITE" id="PS50081">
    <property type="entry name" value="ZF_DAG_PE_2"/>
    <property type="match status" value="1"/>
</dbReference>
<dbReference type="PANTHER" id="PTHR15735">
    <property type="entry name" value="FCH AND DOUBLE SH3 DOMAINS PROTEIN"/>
    <property type="match status" value="1"/>
</dbReference>
<feature type="domain" description="SH3" evidence="7">
    <location>
        <begin position="738"/>
        <end position="797"/>
    </location>
</feature>
<dbReference type="Gene3D" id="6.10.140.470">
    <property type="match status" value="1"/>
</dbReference>
<proteinExistence type="predicted"/>
<evidence type="ECO:0000256" key="5">
    <source>
        <dbReference type="PROSITE-ProRule" id="PRU01077"/>
    </source>
</evidence>
<dbReference type="OrthoDB" id="8783038at2759"/>
<dbReference type="SUPFAM" id="SSF57889">
    <property type="entry name" value="Cysteine-rich domain"/>
    <property type="match status" value="1"/>
</dbReference>
<dbReference type="GO" id="GO:0030864">
    <property type="term" value="C:cortical actin cytoskeleton"/>
    <property type="evidence" value="ECO:0007669"/>
    <property type="project" value="UniProtKB-ARBA"/>
</dbReference>
<dbReference type="InterPro" id="IPR031160">
    <property type="entry name" value="F_BAR_dom"/>
</dbReference>
<evidence type="ECO:0000313" key="11">
    <source>
        <dbReference type="Proteomes" id="UP000054350"/>
    </source>
</evidence>
<dbReference type="SMART" id="SM00055">
    <property type="entry name" value="FCH"/>
    <property type="match status" value="1"/>
</dbReference>
<keyword evidence="5" id="KW-0175">Coiled coil</keyword>
<keyword evidence="1 4" id="KW-0728">SH3 domain</keyword>
<reference evidence="11" key="2">
    <citation type="submission" date="2009-11" db="EMBL/GenBank/DDBJ databases">
        <title>The Genome Sequence of Allomyces macrogynus strain ATCC 38327.</title>
        <authorList>
            <consortium name="The Broad Institute Genome Sequencing Platform"/>
            <person name="Russ C."/>
            <person name="Cuomo C."/>
            <person name="Shea T."/>
            <person name="Young S.K."/>
            <person name="Zeng Q."/>
            <person name="Koehrsen M."/>
            <person name="Haas B."/>
            <person name="Borodovsky M."/>
            <person name="Guigo R."/>
            <person name="Alvarado L."/>
            <person name="Berlin A."/>
            <person name="Borenstein D."/>
            <person name="Chen Z."/>
            <person name="Engels R."/>
            <person name="Freedman E."/>
            <person name="Gellesch M."/>
            <person name="Goldberg J."/>
            <person name="Griggs A."/>
            <person name="Gujja S."/>
            <person name="Heiman D."/>
            <person name="Hepburn T."/>
            <person name="Howarth C."/>
            <person name="Jen D."/>
            <person name="Larson L."/>
            <person name="Lewis B."/>
            <person name="Mehta T."/>
            <person name="Park D."/>
            <person name="Pearson M."/>
            <person name="Roberts A."/>
            <person name="Saif S."/>
            <person name="Shenoy N."/>
            <person name="Sisk P."/>
            <person name="Stolte C."/>
            <person name="Sykes S."/>
            <person name="Walk T."/>
            <person name="White J."/>
            <person name="Yandava C."/>
            <person name="Burger G."/>
            <person name="Gray M.W."/>
            <person name="Holland P.W.H."/>
            <person name="King N."/>
            <person name="Lang F.B.F."/>
            <person name="Roger A.J."/>
            <person name="Ruiz-Trillo I."/>
            <person name="Lander E."/>
            <person name="Nusbaum C."/>
        </authorList>
    </citation>
    <scope>NUCLEOTIDE SEQUENCE [LARGE SCALE GENOMIC DNA]</scope>
    <source>
        <strain evidence="11">ATCC 38327</strain>
    </source>
</reference>
<dbReference type="EMBL" id="GG745333">
    <property type="protein sequence ID" value="KNE58848.1"/>
    <property type="molecule type" value="Genomic_DNA"/>
</dbReference>
<dbReference type="Gene3D" id="1.20.1270.60">
    <property type="entry name" value="Arfaptin homology (AH) domain/BAR domain"/>
    <property type="match status" value="1"/>
</dbReference>
<dbReference type="PRINTS" id="PR00452">
    <property type="entry name" value="SH3DOMAIN"/>
</dbReference>
<gene>
    <name evidence="10" type="ORF">AMAG_04389</name>
</gene>
<feature type="compositionally biased region" description="Polar residues" evidence="6">
    <location>
        <begin position="488"/>
        <end position="498"/>
    </location>
</feature>
<dbReference type="eggNOG" id="KOG3565">
    <property type="taxonomic scope" value="Eukaryota"/>
</dbReference>
<dbReference type="PANTHER" id="PTHR15735:SF21">
    <property type="entry name" value="PROTEIN NERVOUS WRECK"/>
    <property type="match status" value="1"/>
</dbReference>
<protein>
    <submittedName>
        <fullName evidence="10">Uncharacterized protein</fullName>
    </submittedName>
</protein>
<dbReference type="Gene3D" id="3.30.60.20">
    <property type="match status" value="1"/>
</dbReference>
<dbReference type="InterPro" id="IPR020454">
    <property type="entry name" value="DAG/PE-bd"/>
</dbReference>
<keyword evidence="11" id="KW-1185">Reference proteome</keyword>
<feature type="domain" description="F-BAR" evidence="9">
    <location>
        <begin position="1"/>
        <end position="271"/>
    </location>
</feature>
<dbReference type="PROSITE" id="PS00479">
    <property type="entry name" value="ZF_DAG_PE_1"/>
    <property type="match status" value="1"/>
</dbReference>
<dbReference type="Pfam" id="PF00611">
    <property type="entry name" value="FCH"/>
    <property type="match status" value="1"/>
</dbReference>
<feature type="region of interest" description="Disordered" evidence="6">
    <location>
        <begin position="538"/>
        <end position="567"/>
    </location>
</feature>
<feature type="domain" description="Phorbol-ester/DAG-type" evidence="8">
    <location>
        <begin position="400"/>
        <end position="450"/>
    </location>
</feature>
<dbReference type="SMART" id="SM00326">
    <property type="entry name" value="SH3"/>
    <property type="match status" value="2"/>
</dbReference>
<dbReference type="SMART" id="SM00109">
    <property type="entry name" value="C1"/>
    <property type="match status" value="1"/>
</dbReference>
<dbReference type="PROSITE" id="PS50002">
    <property type="entry name" value="SH3"/>
    <property type="match status" value="2"/>
</dbReference>
<feature type="compositionally biased region" description="Low complexity" evidence="6">
    <location>
        <begin position="457"/>
        <end position="476"/>
    </location>
</feature>
<dbReference type="InterPro" id="IPR001452">
    <property type="entry name" value="SH3_domain"/>
</dbReference>
<dbReference type="GO" id="GO:0030036">
    <property type="term" value="P:actin cytoskeleton organization"/>
    <property type="evidence" value="ECO:0007669"/>
    <property type="project" value="UniProtKB-ARBA"/>
</dbReference>
<dbReference type="InterPro" id="IPR046349">
    <property type="entry name" value="C1-like_sf"/>
</dbReference>
<accession>A0A0L0S8C5</accession>
<feature type="region of interest" description="Disordered" evidence="6">
    <location>
        <begin position="452"/>
        <end position="476"/>
    </location>
</feature>
<dbReference type="STRING" id="578462.A0A0L0S8C5"/>
<keyword evidence="3" id="KW-0862">Zinc</keyword>
<evidence type="ECO:0000256" key="3">
    <source>
        <dbReference type="ARBA" id="ARBA00022833"/>
    </source>
</evidence>
<dbReference type="CDD" id="cd20824">
    <property type="entry name" value="C1_SpBZZ1-like"/>
    <property type="match status" value="1"/>
</dbReference>
<evidence type="ECO:0000259" key="9">
    <source>
        <dbReference type="PROSITE" id="PS51741"/>
    </source>
</evidence>
<evidence type="ECO:0000256" key="1">
    <source>
        <dbReference type="ARBA" id="ARBA00022443"/>
    </source>
</evidence>
<dbReference type="InterPro" id="IPR002219">
    <property type="entry name" value="PKC_DAG/PE"/>
</dbReference>
<dbReference type="AlphaFoldDB" id="A0A0L0S8C5"/>
<dbReference type="OMA" id="EPREEMW"/>
<organism evidence="10 11">
    <name type="scientific">Allomyces macrogynus (strain ATCC 38327)</name>
    <name type="common">Allomyces javanicus var. macrogynus</name>
    <dbReference type="NCBI Taxonomy" id="578462"/>
    <lineage>
        <taxon>Eukaryota</taxon>
        <taxon>Fungi</taxon>
        <taxon>Fungi incertae sedis</taxon>
        <taxon>Blastocladiomycota</taxon>
        <taxon>Blastocladiomycetes</taxon>
        <taxon>Blastocladiales</taxon>
        <taxon>Blastocladiaceae</taxon>
        <taxon>Allomyces</taxon>
    </lineage>
</organism>
<feature type="compositionally biased region" description="Low complexity" evidence="6">
    <location>
        <begin position="619"/>
        <end position="630"/>
    </location>
</feature>